<dbReference type="InterPro" id="IPR000073">
    <property type="entry name" value="AB_hydrolase_1"/>
</dbReference>
<evidence type="ECO:0000313" key="2">
    <source>
        <dbReference type="EMBL" id="AIO35486.1"/>
    </source>
</evidence>
<keyword evidence="3" id="KW-1185">Reference proteome</keyword>
<gene>
    <name evidence="2" type="ORF">DM39_4143</name>
</gene>
<protein>
    <submittedName>
        <fullName evidence="2">Alpha/beta hydrolase fold family protein</fullName>
    </submittedName>
</protein>
<name>A0AAN0RXG0_9BURK</name>
<keyword evidence="2" id="KW-0378">Hydrolase</keyword>
<dbReference type="InterPro" id="IPR050266">
    <property type="entry name" value="AB_hydrolase_sf"/>
</dbReference>
<sequence>MKSFKLVGTGAQKVLLFPGLMGTKDAFDVMLKYADLERFQYAVVDYRGYGCSKEMEGLFTLREAVVDACKLVEFLGWKNIAVGGHSLGALVAQMLAVAMPHRTSAILSIAGVSAKGSVSDPARAALMAEAATSAEKRQQIVKGGTANRCSDAFAHALVAATFAEISPAAFAGYASDARRTDIREQVKELPHPVLALVGEFDPACSEQAARETTATFFKLVDIQVIRGATHYPLYEAPAETIASLERFVSKHLAQEQLAPPLQLEIVGNA</sequence>
<dbReference type="KEGG" id="bcen:DM39_4143"/>
<dbReference type="GO" id="GO:0046464">
    <property type="term" value="P:acylglycerol catabolic process"/>
    <property type="evidence" value="ECO:0007669"/>
    <property type="project" value="TreeGrafter"/>
</dbReference>
<dbReference type="Gene3D" id="3.40.50.1820">
    <property type="entry name" value="alpha/beta hydrolase"/>
    <property type="match status" value="1"/>
</dbReference>
<accession>A0AAN0RXG0</accession>
<feature type="domain" description="AB hydrolase-1" evidence="1">
    <location>
        <begin position="14"/>
        <end position="241"/>
    </location>
</feature>
<dbReference type="GO" id="GO:0047372">
    <property type="term" value="F:monoacylglycerol lipase activity"/>
    <property type="evidence" value="ECO:0007669"/>
    <property type="project" value="TreeGrafter"/>
</dbReference>
<evidence type="ECO:0000259" key="1">
    <source>
        <dbReference type="Pfam" id="PF12697"/>
    </source>
</evidence>
<dbReference type="Pfam" id="PF12697">
    <property type="entry name" value="Abhydrolase_6"/>
    <property type="match status" value="1"/>
</dbReference>
<dbReference type="Proteomes" id="UP000029413">
    <property type="component" value="Chromosome 2"/>
</dbReference>
<proteinExistence type="predicted"/>
<dbReference type="EMBL" id="CP007784">
    <property type="protein sequence ID" value="AIO35486.1"/>
    <property type="molecule type" value="Genomic_DNA"/>
</dbReference>
<evidence type="ECO:0000313" key="3">
    <source>
        <dbReference type="Proteomes" id="UP000029413"/>
    </source>
</evidence>
<organism evidence="2 3">
    <name type="scientific">Burkholderia cenocepacia</name>
    <dbReference type="NCBI Taxonomy" id="95486"/>
    <lineage>
        <taxon>Bacteria</taxon>
        <taxon>Pseudomonadati</taxon>
        <taxon>Pseudomonadota</taxon>
        <taxon>Betaproteobacteria</taxon>
        <taxon>Burkholderiales</taxon>
        <taxon>Burkholderiaceae</taxon>
        <taxon>Burkholderia</taxon>
        <taxon>Burkholderia cepacia complex</taxon>
    </lineage>
</organism>
<dbReference type="PANTHER" id="PTHR43798:SF5">
    <property type="entry name" value="MONOACYLGLYCEROL LIPASE ABHD6"/>
    <property type="match status" value="1"/>
</dbReference>
<dbReference type="InterPro" id="IPR029058">
    <property type="entry name" value="AB_hydrolase_fold"/>
</dbReference>
<reference evidence="2 3" key="1">
    <citation type="submission" date="2014-05" db="EMBL/GenBank/DDBJ databases">
        <authorList>
            <person name="Bishop-Lilly K.A."/>
            <person name="Broomall S.M."/>
            <person name="Chain P.S."/>
            <person name="Chertkov O."/>
            <person name="Coyne S.R."/>
            <person name="Daligault H.E."/>
            <person name="Davenport K.W."/>
            <person name="Erkkila T."/>
            <person name="Frey K.G."/>
            <person name="Gibbons H.S."/>
            <person name="Gu W."/>
            <person name="Jaissle J."/>
            <person name="Johnson S.L."/>
            <person name="Koroleva G.I."/>
            <person name="Ladner J.T."/>
            <person name="Lo C.-C."/>
            <person name="Minogue T.D."/>
            <person name="Munk C."/>
            <person name="Palacios G.F."/>
            <person name="Redden C.L."/>
            <person name="Rosenzweig C.N."/>
            <person name="Scholz M.B."/>
            <person name="Teshima H."/>
            <person name="Xu Y."/>
        </authorList>
    </citation>
    <scope>NUCLEOTIDE SEQUENCE [LARGE SCALE GENOMIC DNA]</scope>
    <source>
        <strain evidence="2 3">DDS 22E-1</strain>
    </source>
</reference>
<dbReference type="PANTHER" id="PTHR43798">
    <property type="entry name" value="MONOACYLGLYCEROL LIPASE"/>
    <property type="match status" value="1"/>
</dbReference>
<dbReference type="GO" id="GO:0016020">
    <property type="term" value="C:membrane"/>
    <property type="evidence" value="ECO:0007669"/>
    <property type="project" value="TreeGrafter"/>
</dbReference>
<dbReference type="AlphaFoldDB" id="A0AAN0RXG0"/>
<dbReference type="SUPFAM" id="SSF53474">
    <property type="entry name" value="alpha/beta-Hydrolases"/>
    <property type="match status" value="1"/>
</dbReference>